<sequence>MYFNDRGQGRDERREYGDGLNWQGQSERRGLWVRAPGGPVSVQNRVYTGDVRRVDHMRWTGRIADMDLQCLMTPVSAPGVGIVTGVAPFKDLTEGKSRMNTRKLEVMYAELGNCMMVQHAEGVVKVFDNEDWQCMRSARQHQCGGNDKLHRVHVVGLRSRMNEKVGEMRCKCGKLVLMMDGIWGCTSCIDTFLRHEEDIVNNVIFESQFVKAKISINTGLGFVRRFSVDGFGNEY</sequence>
<proteinExistence type="predicted"/>
<protein>
    <submittedName>
        <fullName evidence="1">Uncharacterized protein</fullName>
    </submittedName>
</protein>
<evidence type="ECO:0000313" key="2">
    <source>
        <dbReference type="Proteomes" id="UP001239111"/>
    </source>
</evidence>
<name>A0ACC2NFT6_9HYME</name>
<organism evidence="1 2">
    <name type="scientific">Eretmocerus hayati</name>
    <dbReference type="NCBI Taxonomy" id="131215"/>
    <lineage>
        <taxon>Eukaryota</taxon>
        <taxon>Metazoa</taxon>
        <taxon>Ecdysozoa</taxon>
        <taxon>Arthropoda</taxon>
        <taxon>Hexapoda</taxon>
        <taxon>Insecta</taxon>
        <taxon>Pterygota</taxon>
        <taxon>Neoptera</taxon>
        <taxon>Endopterygota</taxon>
        <taxon>Hymenoptera</taxon>
        <taxon>Apocrita</taxon>
        <taxon>Proctotrupomorpha</taxon>
        <taxon>Chalcidoidea</taxon>
        <taxon>Aphelinidae</taxon>
        <taxon>Aphelininae</taxon>
        <taxon>Eretmocerus</taxon>
    </lineage>
</organism>
<reference evidence="1" key="1">
    <citation type="submission" date="2023-04" db="EMBL/GenBank/DDBJ databases">
        <title>A chromosome-level genome assembly of the parasitoid wasp Eretmocerus hayati.</title>
        <authorList>
            <person name="Zhong Y."/>
            <person name="Liu S."/>
            <person name="Liu Y."/>
        </authorList>
    </citation>
    <scope>NUCLEOTIDE SEQUENCE</scope>
    <source>
        <strain evidence="1">ZJU_SS_LIU_2023</strain>
    </source>
</reference>
<evidence type="ECO:0000313" key="1">
    <source>
        <dbReference type="EMBL" id="KAJ8670060.1"/>
    </source>
</evidence>
<comment type="caution">
    <text evidence="1">The sequence shown here is derived from an EMBL/GenBank/DDBJ whole genome shotgun (WGS) entry which is preliminary data.</text>
</comment>
<dbReference type="EMBL" id="CM056743">
    <property type="protein sequence ID" value="KAJ8670060.1"/>
    <property type="molecule type" value="Genomic_DNA"/>
</dbReference>
<keyword evidence="2" id="KW-1185">Reference proteome</keyword>
<dbReference type="Proteomes" id="UP001239111">
    <property type="component" value="Chromosome 3"/>
</dbReference>
<gene>
    <name evidence="1" type="ORF">QAD02_001319</name>
</gene>
<accession>A0ACC2NFT6</accession>